<feature type="transmembrane region" description="Helical" evidence="2">
    <location>
        <begin position="255"/>
        <end position="273"/>
    </location>
</feature>
<keyword evidence="2" id="KW-0812">Transmembrane</keyword>
<protein>
    <submittedName>
        <fullName evidence="3">Cytochrome c biogenesis protein CcdA</fullName>
    </submittedName>
</protein>
<feature type="transmembrane region" description="Helical" evidence="2">
    <location>
        <begin position="52"/>
        <end position="74"/>
    </location>
</feature>
<feature type="transmembrane region" description="Helical" evidence="2">
    <location>
        <begin position="167"/>
        <end position="188"/>
    </location>
</feature>
<comment type="caution">
    <text evidence="3">The sequence shown here is derived from an EMBL/GenBank/DDBJ whole genome shotgun (WGS) entry which is preliminary data.</text>
</comment>
<feature type="transmembrane region" description="Helical" evidence="2">
    <location>
        <begin position="128"/>
        <end position="155"/>
    </location>
</feature>
<feature type="transmembrane region" description="Helical" evidence="2">
    <location>
        <begin position="86"/>
        <end position="107"/>
    </location>
</feature>
<evidence type="ECO:0000313" key="4">
    <source>
        <dbReference type="Proteomes" id="UP000655366"/>
    </source>
</evidence>
<feature type="transmembrane region" description="Helical" evidence="2">
    <location>
        <begin position="12"/>
        <end position="40"/>
    </location>
</feature>
<dbReference type="PANTHER" id="PTHR31272:SF4">
    <property type="entry name" value="CYTOCHROME C-TYPE BIOGENESIS PROTEIN HI_1454-RELATED"/>
    <property type="match status" value="1"/>
</dbReference>
<keyword evidence="2" id="KW-1133">Transmembrane helix</keyword>
<gene>
    <name evidence="3" type="ORF">IV500_00900</name>
</gene>
<keyword evidence="4" id="KW-1185">Reference proteome</keyword>
<dbReference type="RefSeq" id="WP_196394935.1">
    <property type="nucleotide sequence ID" value="NZ_JADNYM010000001.1"/>
</dbReference>
<organism evidence="3 4">
    <name type="scientific">Arthrobacter terrae</name>
    <dbReference type="NCBI Taxonomy" id="2935737"/>
    <lineage>
        <taxon>Bacteria</taxon>
        <taxon>Bacillati</taxon>
        <taxon>Actinomycetota</taxon>
        <taxon>Actinomycetes</taxon>
        <taxon>Micrococcales</taxon>
        <taxon>Micrococcaceae</taxon>
        <taxon>Arthrobacter</taxon>
    </lineage>
</organism>
<dbReference type="InterPro" id="IPR051790">
    <property type="entry name" value="Cytochrome_c-biogenesis_DsbD"/>
</dbReference>
<proteinExistence type="predicted"/>
<evidence type="ECO:0000256" key="2">
    <source>
        <dbReference type="SAM" id="Phobius"/>
    </source>
</evidence>
<keyword evidence="2" id="KW-0472">Membrane</keyword>
<name>A0A931G2X1_9MICC</name>
<accession>A0A931G2X1</accession>
<dbReference type="EMBL" id="JADNYM010000001">
    <property type="protein sequence ID" value="MBG0737996.1"/>
    <property type="molecule type" value="Genomic_DNA"/>
</dbReference>
<feature type="region of interest" description="Disordered" evidence="1">
    <location>
        <begin position="281"/>
        <end position="308"/>
    </location>
</feature>
<evidence type="ECO:0000256" key="1">
    <source>
        <dbReference type="SAM" id="MobiDB-lite"/>
    </source>
</evidence>
<feature type="compositionally biased region" description="Low complexity" evidence="1">
    <location>
        <begin position="291"/>
        <end position="302"/>
    </location>
</feature>
<dbReference type="PANTHER" id="PTHR31272">
    <property type="entry name" value="CYTOCHROME C-TYPE BIOGENESIS PROTEIN HI_1454-RELATED"/>
    <property type="match status" value="1"/>
</dbReference>
<evidence type="ECO:0000313" key="3">
    <source>
        <dbReference type="EMBL" id="MBG0737996.1"/>
    </source>
</evidence>
<dbReference type="Proteomes" id="UP000655366">
    <property type="component" value="Unassembled WGS sequence"/>
</dbReference>
<sequence>MNQVAAGSSLILYAFTLGLVAAVNPCGFPMLPAYLALFVGARPGLKAARLAGALRCGASMSAGFVVTFGSLGLFLQSGAVLATGALPWLLVVVGLAMVAAGIFTIAGRGPRLRLPSPRVRTGRSVAAMALYGVAYALGSLSCSLPLFLAAVGGAFAGHSVAEGFASYLAYALGMGLFVTAAAIVAATAGSRALRRVRSAAVWLPAVSGIVLILAGAYLAYYWAAEVLAPTVTSPVTATVSSVQAGLAALLDDQPFLTALALAVIVLGSIAVVVRRTLTTADGGSTDEADPADQPAQAHQPAQKGINSQ</sequence>
<dbReference type="AlphaFoldDB" id="A0A931G2X1"/>
<reference evidence="3 4" key="1">
    <citation type="submission" date="2020-11" db="EMBL/GenBank/DDBJ databases">
        <title>Arthrobacter antarcticus sp. nov., isolated from Antarctic Soil.</title>
        <authorList>
            <person name="Li J."/>
        </authorList>
    </citation>
    <scope>NUCLEOTIDE SEQUENCE [LARGE SCALE GENOMIC DNA]</scope>
    <source>
        <strain evidence="3 4">Z1-20</strain>
    </source>
</reference>
<feature type="transmembrane region" description="Helical" evidence="2">
    <location>
        <begin position="200"/>
        <end position="223"/>
    </location>
</feature>